<name>A0A6C0J6A0_9ZZZZ</name>
<dbReference type="EMBL" id="MN740325">
    <property type="protein sequence ID" value="QHU00291.1"/>
    <property type="molecule type" value="Genomic_DNA"/>
</dbReference>
<reference evidence="1" key="1">
    <citation type="journal article" date="2020" name="Nature">
        <title>Giant virus diversity and host interactions through global metagenomics.</title>
        <authorList>
            <person name="Schulz F."/>
            <person name="Roux S."/>
            <person name="Paez-Espino D."/>
            <person name="Jungbluth S."/>
            <person name="Walsh D.A."/>
            <person name="Denef V.J."/>
            <person name="McMahon K.D."/>
            <person name="Konstantinidis K.T."/>
            <person name="Eloe-Fadrosh E.A."/>
            <person name="Kyrpides N.C."/>
            <person name="Woyke T."/>
        </authorList>
    </citation>
    <scope>NUCLEOTIDE SEQUENCE</scope>
    <source>
        <strain evidence="1">GVMAG-M-3300025860-12</strain>
    </source>
</reference>
<accession>A0A6C0J6A0</accession>
<evidence type="ECO:0000313" key="1">
    <source>
        <dbReference type="EMBL" id="QHU00291.1"/>
    </source>
</evidence>
<proteinExistence type="predicted"/>
<organism evidence="1">
    <name type="scientific">viral metagenome</name>
    <dbReference type="NCBI Taxonomy" id="1070528"/>
    <lineage>
        <taxon>unclassified sequences</taxon>
        <taxon>metagenomes</taxon>
        <taxon>organismal metagenomes</taxon>
    </lineage>
</organism>
<sequence>MIIKKISFFTIVSLLILEIYFNYYQKDNNENFKVNDIITGDDNNDIDNNDIDNNDIDNNDIDNNDIDNTIQIENLDNIPKKIEKIIKFKIPSPWTQITKNKNYSRFYIKINNFNEDLFLKWKKLVGILDYDIDTKSLIIETKHNYEALSIVNLLISNMNNNITLEEIIKNNLLGTSINKAKSHKLVRIKLVDLIKENNNNINYPADTNHNNINYSADTNNNNINYPADTNHNNINYPANTNHTNINYSADINNNNINYPANTNNNNFTNNNNIDAYEGSEFSFI</sequence>
<dbReference type="AlphaFoldDB" id="A0A6C0J6A0"/>
<protein>
    <submittedName>
        <fullName evidence="1">Uncharacterized protein</fullName>
    </submittedName>
</protein>